<dbReference type="Pfam" id="PF20236">
    <property type="entry name" value="DUF6593"/>
    <property type="match status" value="1"/>
</dbReference>
<dbReference type="Proteomes" id="UP000027265">
    <property type="component" value="Unassembled WGS sequence"/>
</dbReference>
<accession>A0A067QB07</accession>
<feature type="domain" description="DUF6593" evidence="1">
    <location>
        <begin position="12"/>
        <end position="164"/>
    </location>
</feature>
<evidence type="ECO:0000313" key="3">
    <source>
        <dbReference type="Proteomes" id="UP000027265"/>
    </source>
</evidence>
<proteinExistence type="predicted"/>
<dbReference type="InterPro" id="IPR046528">
    <property type="entry name" value="DUF6593"/>
</dbReference>
<keyword evidence="3" id="KW-1185">Reference proteome</keyword>
<sequence>MAQKLEFTTISLSNLVISNETDVIFYEITTPEWEPQLTKIKRQDPRNSLLQVVAELENEGGKPGSVRMLGSETVPLDTFLKVEGGKFHFTNKEGVNYAWQVENGIFQLIRDDAPQTPLAEFYPHQRYMYLFSVTEYPYLMVQPAALEDMDFIIVSFILAEGTRRGSFY</sequence>
<dbReference type="OrthoDB" id="3185381at2759"/>
<protein>
    <recommendedName>
        <fullName evidence="1">DUF6593 domain-containing protein</fullName>
    </recommendedName>
</protein>
<gene>
    <name evidence="2" type="ORF">JAAARDRAFT_46402</name>
</gene>
<dbReference type="HOGENOM" id="CLU_122982_0_0_1"/>
<dbReference type="EMBL" id="KL197715">
    <property type="protein sequence ID" value="KDQ59766.1"/>
    <property type="molecule type" value="Genomic_DNA"/>
</dbReference>
<name>A0A067QB07_9AGAM</name>
<reference evidence="3" key="1">
    <citation type="journal article" date="2014" name="Proc. Natl. Acad. Sci. U.S.A.">
        <title>Extensive sampling of basidiomycete genomes demonstrates inadequacy of the white-rot/brown-rot paradigm for wood decay fungi.</title>
        <authorList>
            <person name="Riley R."/>
            <person name="Salamov A.A."/>
            <person name="Brown D.W."/>
            <person name="Nagy L.G."/>
            <person name="Floudas D."/>
            <person name="Held B.W."/>
            <person name="Levasseur A."/>
            <person name="Lombard V."/>
            <person name="Morin E."/>
            <person name="Otillar R."/>
            <person name="Lindquist E.A."/>
            <person name="Sun H."/>
            <person name="LaButti K.M."/>
            <person name="Schmutz J."/>
            <person name="Jabbour D."/>
            <person name="Luo H."/>
            <person name="Baker S.E."/>
            <person name="Pisabarro A.G."/>
            <person name="Walton J.D."/>
            <person name="Blanchette R.A."/>
            <person name="Henrissat B."/>
            <person name="Martin F."/>
            <person name="Cullen D."/>
            <person name="Hibbett D.S."/>
            <person name="Grigoriev I.V."/>
        </authorList>
    </citation>
    <scope>NUCLEOTIDE SEQUENCE [LARGE SCALE GENOMIC DNA]</scope>
    <source>
        <strain evidence="3">MUCL 33604</strain>
    </source>
</reference>
<dbReference type="AlphaFoldDB" id="A0A067QB07"/>
<evidence type="ECO:0000313" key="2">
    <source>
        <dbReference type="EMBL" id="KDQ59766.1"/>
    </source>
</evidence>
<organism evidence="2 3">
    <name type="scientific">Jaapia argillacea MUCL 33604</name>
    <dbReference type="NCBI Taxonomy" id="933084"/>
    <lineage>
        <taxon>Eukaryota</taxon>
        <taxon>Fungi</taxon>
        <taxon>Dikarya</taxon>
        <taxon>Basidiomycota</taxon>
        <taxon>Agaricomycotina</taxon>
        <taxon>Agaricomycetes</taxon>
        <taxon>Agaricomycetidae</taxon>
        <taxon>Jaapiales</taxon>
        <taxon>Jaapiaceae</taxon>
        <taxon>Jaapia</taxon>
    </lineage>
</organism>
<evidence type="ECO:0000259" key="1">
    <source>
        <dbReference type="Pfam" id="PF20236"/>
    </source>
</evidence>
<dbReference type="InParanoid" id="A0A067QB07"/>